<accession>A0AA85JR43</accession>
<feature type="compositionally biased region" description="Polar residues" evidence="1">
    <location>
        <begin position="333"/>
        <end position="348"/>
    </location>
</feature>
<feature type="region of interest" description="Disordered" evidence="1">
    <location>
        <begin position="818"/>
        <end position="883"/>
    </location>
</feature>
<evidence type="ECO:0000256" key="1">
    <source>
        <dbReference type="SAM" id="MobiDB-lite"/>
    </source>
</evidence>
<evidence type="ECO:0000313" key="2">
    <source>
        <dbReference type="Proteomes" id="UP000050795"/>
    </source>
</evidence>
<feature type="region of interest" description="Disordered" evidence="1">
    <location>
        <begin position="231"/>
        <end position="279"/>
    </location>
</feature>
<feature type="compositionally biased region" description="Low complexity" evidence="1">
    <location>
        <begin position="27"/>
        <end position="45"/>
    </location>
</feature>
<organism evidence="2 3">
    <name type="scientific">Trichobilharzia regenti</name>
    <name type="common">Nasal bird schistosome</name>
    <dbReference type="NCBI Taxonomy" id="157069"/>
    <lineage>
        <taxon>Eukaryota</taxon>
        <taxon>Metazoa</taxon>
        <taxon>Spiralia</taxon>
        <taxon>Lophotrochozoa</taxon>
        <taxon>Platyhelminthes</taxon>
        <taxon>Trematoda</taxon>
        <taxon>Digenea</taxon>
        <taxon>Strigeidida</taxon>
        <taxon>Schistosomatoidea</taxon>
        <taxon>Schistosomatidae</taxon>
        <taxon>Trichobilharzia</taxon>
    </lineage>
</organism>
<feature type="compositionally biased region" description="Low complexity" evidence="1">
    <location>
        <begin position="125"/>
        <end position="145"/>
    </location>
</feature>
<feature type="compositionally biased region" description="Basic residues" evidence="1">
    <location>
        <begin position="842"/>
        <end position="855"/>
    </location>
</feature>
<sequence>MNNPVSVYTASVQHHLMNPTYMYKAESSSPSNPTSPNTISSPSIPHHIHTKNYPNTTVHNLFYSSDHILSTTNTAINLSSVLTNSFDTSTQPSNNTFDLLNIRNSTFCSEANLSASCSSSVSSSSSSASSASAASSGTNTASNSTDELPSIQIPMLYSSTSFDMSQHNNNNNIPITSVITTMTNNNNFDSTESLDDVKYSYISNINNHYNCSDLVNPHSSTPLNAVNYANMMSTSPSGNGDEEYHQLGSKKHHHLPAPPPPTPTPHQLQHQKHHPGNETLVTKSSEDLESNSHFAVCSYPSTNSSWKNSKELYLSSINRSVTSPVTSTNTTSDLHSSPTPMNKSGTPDLQSTTNQYIYHNSGLLNSLTNEFIEQKKNDIIKLNTMKQEFEVNSPNSPIQSNPATLTSLTCSTVTTPAEAEVETKITALSTQGLDNSSHEHIQTSWSSCNPEFLKSEYTSQEDSTTSYPLYLNYTIPIGKNTEASCLPVDKVQNSSVKGDLSDNTTTTTNSSNDNISNEKSEANSSEPKQYNYHEHKYYISKNIQNITHKPTYQIALSLTANFYPTVKYKGINSDWEMNNSDDYRYTTQDMSKSTLNPLNPLHSSHLLNEQQQQHEEQLSVTKQNEQISLNMLNSGHLNYYDEHHSLTQSPPNNSNNNNNFDRLPYCNGYNLPSVLPPPCHNPLQHEMKFPPFIMSNYTEQINRNNYYFPDEMQSHESDLTQMNNAKLNYCASSLDTTNTKVSSSTNNSSIVNHEVFEKYNNESYLNAYSAYAENYPQILNYPAESNNHASSTNYTSTYLTNLDKVNNSLSGMNDSRDVFSGGPTQNPLQLSMNHYDSDHSSVHHLSHHHHTHQHDHHSLLQNHPHPHPHHHNQQHSEVTDFNPNVQICL</sequence>
<proteinExistence type="predicted"/>
<reference evidence="2" key="1">
    <citation type="submission" date="2022-06" db="EMBL/GenBank/DDBJ databases">
        <authorList>
            <person name="Berger JAMES D."/>
            <person name="Berger JAMES D."/>
        </authorList>
    </citation>
    <scope>NUCLEOTIDE SEQUENCE [LARGE SCALE GENOMIC DNA]</scope>
</reference>
<feature type="region of interest" description="Disordered" evidence="1">
    <location>
        <begin position="322"/>
        <end position="348"/>
    </location>
</feature>
<evidence type="ECO:0000313" key="3">
    <source>
        <dbReference type="WBParaSite" id="TREG1_35730.1"/>
    </source>
</evidence>
<dbReference type="AlphaFoldDB" id="A0AA85JR43"/>
<feature type="compositionally biased region" description="Low complexity" evidence="1">
    <location>
        <begin position="322"/>
        <end position="332"/>
    </location>
</feature>
<keyword evidence="2" id="KW-1185">Reference proteome</keyword>
<name>A0AA85JR43_TRIRE</name>
<feature type="region of interest" description="Disordered" evidence="1">
    <location>
        <begin position="125"/>
        <end position="147"/>
    </location>
</feature>
<feature type="compositionally biased region" description="Low complexity" evidence="1">
    <location>
        <begin position="501"/>
        <end position="515"/>
    </location>
</feature>
<feature type="compositionally biased region" description="Basic residues" evidence="1">
    <location>
        <begin position="864"/>
        <end position="873"/>
    </location>
</feature>
<feature type="region of interest" description="Disordered" evidence="1">
    <location>
        <begin position="23"/>
        <end position="51"/>
    </location>
</feature>
<reference evidence="3" key="2">
    <citation type="submission" date="2023-11" db="UniProtKB">
        <authorList>
            <consortium name="WormBaseParasite"/>
        </authorList>
    </citation>
    <scope>IDENTIFICATION</scope>
</reference>
<protein>
    <submittedName>
        <fullName evidence="3">Uncharacterized protein</fullName>
    </submittedName>
</protein>
<feature type="region of interest" description="Disordered" evidence="1">
    <location>
        <begin position="493"/>
        <end position="529"/>
    </location>
</feature>
<dbReference type="Proteomes" id="UP000050795">
    <property type="component" value="Unassembled WGS sequence"/>
</dbReference>
<dbReference type="WBParaSite" id="TREG1_35730.1">
    <property type="protein sequence ID" value="TREG1_35730.1"/>
    <property type="gene ID" value="TREG1_35730"/>
</dbReference>
<feature type="compositionally biased region" description="Polar residues" evidence="1">
    <location>
        <begin position="822"/>
        <end position="832"/>
    </location>
</feature>